<protein>
    <submittedName>
        <fullName evidence="1">Uncharacterized protein</fullName>
    </submittedName>
</protein>
<dbReference type="EMBL" id="BPLR01018688">
    <property type="protein sequence ID" value="GIZ01574.1"/>
    <property type="molecule type" value="Genomic_DNA"/>
</dbReference>
<name>A0AAV4Y503_CAEEX</name>
<proteinExistence type="predicted"/>
<sequence>MWNHNRDKTHAEDCATIIDCVEKALRRHAIQVNENQLQCLVGALSSAAFVKNRNRRVHRSVCGSARTCRRPALLLPEDWDEERLRCPFCPLGPD</sequence>
<organism evidence="1 2">
    <name type="scientific">Caerostris extrusa</name>
    <name type="common">Bark spider</name>
    <name type="synonym">Caerostris bankana</name>
    <dbReference type="NCBI Taxonomy" id="172846"/>
    <lineage>
        <taxon>Eukaryota</taxon>
        <taxon>Metazoa</taxon>
        <taxon>Ecdysozoa</taxon>
        <taxon>Arthropoda</taxon>
        <taxon>Chelicerata</taxon>
        <taxon>Arachnida</taxon>
        <taxon>Araneae</taxon>
        <taxon>Araneomorphae</taxon>
        <taxon>Entelegynae</taxon>
        <taxon>Araneoidea</taxon>
        <taxon>Araneidae</taxon>
        <taxon>Caerostris</taxon>
    </lineage>
</organism>
<comment type="caution">
    <text evidence="1">The sequence shown here is derived from an EMBL/GenBank/DDBJ whole genome shotgun (WGS) entry which is preliminary data.</text>
</comment>
<dbReference type="AlphaFoldDB" id="A0AAV4Y503"/>
<dbReference type="Proteomes" id="UP001054945">
    <property type="component" value="Unassembled WGS sequence"/>
</dbReference>
<gene>
    <name evidence="1" type="ORF">CEXT_234541</name>
</gene>
<evidence type="ECO:0000313" key="1">
    <source>
        <dbReference type="EMBL" id="GIZ01574.1"/>
    </source>
</evidence>
<accession>A0AAV4Y503</accession>
<reference evidence="1 2" key="1">
    <citation type="submission" date="2021-06" db="EMBL/GenBank/DDBJ databases">
        <title>Caerostris extrusa draft genome.</title>
        <authorList>
            <person name="Kono N."/>
            <person name="Arakawa K."/>
        </authorList>
    </citation>
    <scope>NUCLEOTIDE SEQUENCE [LARGE SCALE GENOMIC DNA]</scope>
</reference>
<evidence type="ECO:0000313" key="2">
    <source>
        <dbReference type="Proteomes" id="UP001054945"/>
    </source>
</evidence>
<keyword evidence="2" id="KW-1185">Reference proteome</keyword>